<keyword evidence="2" id="KW-1185">Reference proteome</keyword>
<dbReference type="EnsemblPlants" id="KQK87310">
    <property type="protein sequence ID" value="KQK87310"/>
    <property type="gene ID" value="SETIT_040424mg"/>
</dbReference>
<protein>
    <submittedName>
        <fullName evidence="1">Uncharacterized protein</fullName>
    </submittedName>
</protein>
<accession>K4ANC7</accession>
<evidence type="ECO:0000313" key="2">
    <source>
        <dbReference type="Proteomes" id="UP000004995"/>
    </source>
</evidence>
<reference evidence="2" key="1">
    <citation type="journal article" date="2012" name="Nat. Biotechnol.">
        <title>Reference genome sequence of the model plant Setaria.</title>
        <authorList>
            <person name="Bennetzen J.L."/>
            <person name="Schmutz J."/>
            <person name="Wang H."/>
            <person name="Percifield R."/>
            <person name="Hawkins J."/>
            <person name="Pontaroli A.C."/>
            <person name="Estep M."/>
            <person name="Feng L."/>
            <person name="Vaughn J.N."/>
            <person name="Grimwood J."/>
            <person name="Jenkins J."/>
            <person name="Barry K."/>
            <person name="Lindquist E."/>
            <person name="Hellsten U."/>
            <person name="Deshpande S."/>
            <person name="Wang X."/>
            <person name="Wu X."/>
            <person name="Mitros T."/>
            <person name="Triplett J."/>
            <person name="Yang X."/>
            <person name="Ye C.Y."/>
            <person name="Mauro-Herrera M."/>
            <person name="Wang L."/>
            <person name="Li P."/>
            <person name="Sharma M."/>
            <person name="Sharma R."/>
            <person name="Ronald P.C."/>
            <person name="Panaud O."/>
            <person name="Kellogg E.A."/>
            <person name="Brutnell T.P."/>
            <person name="Doust A.N."/>
            <person name="Tuskan G.A."/>
            <person name="Rokhsar D."/>
            <person name="Devos K.M."/>
        </authorList>
    </citation>
    <scope>NUCLEOTIDE SEQUENCE [LARGE SCALE GENOMIC DNA]</scope>
    <source>
        <strain evidence="2">cv. Yugu1</strain>
    </source>
</reference>
<evidence type="ECO:0000313" key="1">
    <source>
        <dbReference type="EnsemblPlants" id="KQK87310"/>
    </source>
</evidence>
<name>K4ANC7_SETIT</name>
<dbReference type="EMBL" id="AGNK02005381">
    <property type="status" value="NOT_ANNOTATED_CDS"/>
    <property type="molecule type" value="Genomic_DNA"/>
</dbReference>
<organism evidence="1 2">
    <name type="scientific">Setaria italica</name>
    <name type="common">Foxtail millet</name>
    <name type="synonym">Panicum italicum</name>
    <dbReference type="NCBI Taxonomy" id="4555"/>
    <lineage>
        <taxon>Eukaryota</taxon>
        <taxon>Viridiplantae</taxon>
        <taxon>Streptophyta</taxon>
        <taxon>Embryophyta</taxon>
        <taxon>Tracheophyta</taxon>
        <taxon>Spermatophyta</taxon>
        <taxon>Magnoliopsida</taxon>
        <taxon>Liliopsida</taxon>
        <taxon>Poales</taxon>
        <taxon>Poaceae</taxon>
        <taxon>PACMAD clade</taxon>
        <taxon>Panicoideae</taxon>
        <taxon>Panicodae</taxon>
        <taxon>Paniceae</taxon>
        <taxon>Cenchrinae</taxon>
        <taxon>Setaria</taxon>
    </lineage>
</organism>
<proteinExistence type="predicted"/>
<dbReference type="AlphaFoldDB" id="K4ANC7"/>
<reference evidence="1" key="2">
    <citation type="submission" date="2018-08" db="UniProtKB">
        <authorList>
            <consortium name="EnsemblPlants"/>
        </authorList>
    </citation>
    <scope>IDENTIFICATION</scope>
    <source>
        <strain evidence="1">Yugu1</strain>
    </source>
</reference>
<dbReference type="HOGENOM" id="CLU_3407058_0_0_1"/>
<dbReference type="Gramene" id="KQK87310">
    <property type="protein sequence ID" value="KQK87310"/>
    <property type="gene ID" value="SETIT_040424mg"/>
</dbReference>
<sequence length="30" mass="3287">MIAQVVCPRLSSCLISSICECDENALLVYI</sequence>
<dbReference type="Proteomes" id="UP000004995">
    <property type="component" value="Unassembled WGS sequence"/>
</dbReference>
<dbReference type="InParanoid" id="K4ANC7"/>